<dbReference type="Proteomes" id="UP000799753">
    <property type="component" value="Unassembled WGS sequence"/>
</dbReference>
<keyword evidence="4" id="KW-0472">Membrane</keyword>
<evidence type="ECO:0000256" key="2">
    <source>
        <dbReference type="ARBA" id="ARBA00022692"/>
    </source>
</evidence>
<reference evidence="5" key="1">
    <citation type="journal article" date="2020" name="Stud. Mycol.">
        <title>101 Dothideomycetes genomes: a test case for predicting lifestyles and emergence of pathogens.</title>
        <authorList>
            <person name="Haridas S."/>
            <person name="Albert R."/>
            <person name="Binder M."/>
            <person name="Bloem J."/>
            <person name="Labutti K."/>
            <person name="Salamov A."/>
            <person name="Andreopoulos B."/>
            <person name="Baker S."/>
            <person name="Barry K."/>
            <person name="Bills G."/>
            <person name="Bluhm B."/>
            <person name="Cannon C."/>
            <person name="Castanera R."/>
            <person name="Culley D."/>
            <person name="Daum C."/>
            <person name="Ezra D."/>
            <person name="Gonzalez J."/>
            <person name="Henrissat B."/>
            <person name="Kuo A."/>
            <person name="Liang C."/>
            <person name="Lipzen A."/>
            <person name="Lutzoni F."/>
            <person name="Magnuson J."/>
            <person name="Mondo S."/>
            <person name="Nolan M."/>
            <person name="Ohm R."/>
            <person name="Pangilinan J."/>
            <person name="Park H.-J."/>
            <person name="Ramirez L."/>
            <person name="Alfaro M."/>
            <person name="Sun H."/>
            <person name="Tritt A."/>
            <person name="Yoshinaga Y."/>
            <person name="Zwiers L.-H."/>
            <person name="Turgeon B."/>
            <person name="Goodwin S."/>
            <person name="Spatafora J."/>
            <person name="Crous P."/>
            <person name="Grigoriev I."/>
        </authorList>
    </citation>
    <scope>NUCLEOTIDE SEQUENCE</scope>
    <source>
        <strain evidence="5">CBS 473.64</strain>
    </source>
</reference>
<keyword evidence="3" id="KW-1133">Transmembrane helix</keyword>
<dbReference type="GO" id="GO:0022857">
    <property type="term" value="F:transmembrane transporter activity"/>
    <property type="evidence" value="ECO:0007669"/>
    <property type="project" value="TreeGrafter"/>
</dbReference>
<dbReference type="PANTHER" id="PTHR23501:SF94">
    <property type="entry name" value="MAJOR FACILITATOR SUPERFAMILY (MFS) PROFILE DOMAIN-CONTAINING PROTEIN"/>
    <property type="match status" value="1"/>
</dbReference>
<dbReference type="EMBL" id="MU006796">
    <property type="protein sequence ID" value="KAF2636829.1"/>
    <property type="molecule type" value="Genomic_DNA"/>
</dbReference>
<evidence type="ECO:0000256" key="1">
    <source>
        <dbReference type="ARBA" id="ARBA00004141"/>
    </source>
</evidence>
<dbReference type="GO" id="GO:0005886">
    <property type="term" value="C:plasma membrane"/>
    <property type="evidence" value="ECO:0007669"/>
    <property type="project" value="TreeGrafter"/>
</dbReference>
<dbReference type="PANTHER" id="PTHR23501">
    <property type="entry name" value="MAJOR FACILITATOR SUPERFAMILY"/>
    <property type="match status" value="1"/>
</dbReference>
<evidence type="ECO:0000256" key="3">
    <source>
        <dbReference type="ARBA" id="ARBA00022989"/>
    </source>
</evidence>
<sequence>MSINVAAQAISSVEDSAIASSMYGFMRSLGMPRGVAISGAIFQNAMASKLSSFDLLESIAHDSEQYVYKLRGTTLDAVFTWVAASALIVSLMIKRFDLNKKLQSQFTARQPGVEAEPKTPSLSSQT</sequence>
<comment type="subcellular location">
    <subcellularLocation>
        <location evidence="1">Membrane</location>
        <topology evidence="1">Multi-pass membrane protein</topology>
    </subcellularLocation>
</comment>
<name>A0A6A6RMD1_9PLEO</name>
<dbReference type="OrthoDB" id="2351791at2759"/>
<protein>
    <submittedName>
        <fullName evidence="5">Uncharacterized protein</fullName>
    </submittedName>
</protein>
<evidence type="ECO:0000256" key="4">
    <source>
        <dbReference type="ARBA" id="ARBA00023136"/>
    </source>
</evidence>
<proteinExistence type="predicted"/>
<organism evidence="5 6">
    <name type="scientific">Massarina eburnea CBS 473.64</name>
    <dbReference type="NCBI Taxonomy" id="1395130"/>
    <lineage>
        <taxon>Eukaryota</taxon>
        <taxon>Fungi</taxon>
        <taxon>Dikarya</taxon>
        <taxon>Ascomycota</taxon>
        <taxon>Pezizomycotina</taxon>
        <taxon>Dothideomycetes</taxon>
        <taxon>Pleosporomycetidae</taxon>
        <taxon>Pleosporales</taxon>
        <taxon>Massarineae</taxon>
        <taxon>Massarinaceae</taxon>
        <taxon>Massarina</taxon>
    </lineage>
</organism>
<keyword evidence="2" id="KW-0812">Transmembrane</keyword>
<gene>
    <name evidence="5" type="ORF">P280DRAFT_472719</name>
</gene>
<keyword evidence="6" id="KW-1185">Reference proteome</keyword>
<evidence type="ECO:0000313" key="5">
    <source>
        <dbReference type="EMBL" id="KAF2636829.1"/>
    </source>
</evidence>
<accession>A0A6A6RMD1</accession>
<dbReference type="AlphaFoldDB" id="A0A6A6RMD1"/>
<evidence type="ECO:0000313" key="6">
    <source>
        <dbReference type="Proteomes" id="UP000799753"/>
    </source>
</evidence>